<comment type="caution">
    <text evidence="2">The sequence shown here is derived from an EMBL/GenBank/DDBJ whole genome shotgun (WGS) entry which is preliminary data.</text>
</comment>
<organism evidence="2 3">
    <name type="scientific">Roseiconus nitratireducens</name>
    <dbReference type="NCBI Taxonomy" id="2605748"/>
    <lineage>
        <taxon>Bacteria</taxon>
        <taxon>Pseudomonadati</taxon>
        <taxon>Planctomycetota</taxon>
        <taxon>Planctomycetia</taxon>
        <taxon>Pirellulales</taxon>
        <taxon>Pirellulaceae</taxon>
        <taxon>Roseiconus</taxon>
    </lineage>
</organism>
<dbReference type="RefSeq" id="WP_150078234.1">
    <property type="nucleotide sequence ID" value="NZ_VWOX01000012.1"/>
</dbReference>
<dbReference type="InterPro" id="IPR012022">
    <property type="entry name" value="UCP005295"/>
</dbReference>
<dbReference type="PANTHER" id="PTHR42658:SF1">
    <property type="entry name" value="HYDROLASE TATD"/>
    <property type="match status" value="1"/>
</dbReference>
<evidence type="ECO:0000313" key="2">
    <source>
        <dbReference type="EMBL" id="KAA5540670.1"/>
    </source>
</evidence>
<dbReference type="PANTHER" id="PTHR42658">
    <property type="entry name" value="HYDROLASE TATD"/>
    <property type="match status" value="1"/>
</dbReference>
<name>A0A5M6D236_9BACT</name>
<keyword evidence="3" id="KW-1185">Reference proteome</keyword>
<accession>A0A5M6D236</accession>
<dbReference type="GO" id="GO:0016788">
    <property type="term" value="F:hydrolase activity, acting on ester bonds"/>
    <property type="evidence" value="ECO:0007669"/>
    <property type="project" value="UniProtKB-UniRule"/>
</dbReference>
<comment type="similarity">
    <text evidence="1">Belongs to the metallo-dependent hydrolases superfamily.</text>
</comment>
<keyword evidence="1 2" id="KW-0378">Hydrolase</keyword>
<dbReference type="EMBL" id="VWOX01000012">
    <property type="protein sequence ID" value="KAA5540670.1"/>
    <property type="molecule type" value="Genomic_DNA"/>
</dbReference>
<keyword evidence="1" id="KW-0479">Metal-binding</keyword>
<dbReference type="Pfam" id="PF01026">
    <property type="entry name" value="TatD_DNase"/>
    <property type="match status" value="1"/>
</dbReference>
<evidence type="ECO:0000256" key="1">
    <source>
        <dbReference type="PIRNR" id="PIRNR005295"/>
    </source>
</evidence>
<dbReference type="SUPFAM" id="SSF51556">
    <property type="entry name" value="Metallo-dependent hydrolases"/>
    <property type="match status" value="1"/>
</dbReference>
<dbReference type="Gene3D" id="3.20.20.140">
    <property type="entry name" value="Metal-dependent hydrolases"/>
    <property type="match status" value="1"/>
</dbReference>
<reference evidence="2 3" key="1">
    <citation type="submission" date="2019-08" db="EMBL/GenBank/DDBJ databases">
        <authorList>
            <person name="Dhanesh K."/>
            <person name="Kumar G."/>
            <person name="Sasikala C."/>
            <person name="Venkata Ramana C."/>
        </authorList>
    </citation>
    <scope>NUCLEOTIDE SEQUENCE [LARGE SCALE GENOMIC DNA]</scope>
    <source>
        <strain evidence="2 3">JC645</strain>
    </source>
</reference>
<dbReference type="PIRSF" id="PIRSF005295">
    <property type="entry name" value="UCP005295_TatD"/>
    <property type="match status" value="1"/>
</dbReference>
<dbReference type="InterPro" id="IPR001130">
    <property type="entry name" value="TatD-like"/>
</dbReference>
<dbReference type="GO" id="GO:0046872">
    <property type="term" value="F:metal ion binding"/>
    <property type="evidence" value="ECO:0007669"/>
    <property type="project" value="UniProtKB-KW"/>
</dbReference>
<dbReference type="InterPro" id="IPR032466">
    <property type="entry name" value="Metal_Hydrolase"/>
</dbReference>
<sequence>MDYIDPHIHMVSRTTDDYATLSRMGCVAMSEPAFWAGYDRGSVDGFRDYFRQLTETEPARAAQFGIQHFTWLCINAKEAENVSLSREVIAMIPEFLDRPNVLGIGEIGLNKNTKNEATVFLEHVDLAVQHDQSILIHTPHLEDKFQGTKMILDMLCDDQRIDRGRVLVDHVEEHTISEVLDRGFWAGMTLYPVTKCTPERAADMVERTGGERLLVNSAGDWGPSKPTAVPDFIFEMRRRGHSEALIRKVVYENPVAFFSQSKHFQFAPRS</sequence>
<gene>
    <name evidence="2" type="ORF">FYK55_19965</name>
</gene>
<dbReference type="AlphaFoldDB" id="A0A5M6D236"/>
<evidence type="ECO:0000313" key="3">
    <source>
        <dbReference type="Proteomes" id="UP000324479"/>
    </source>
</evidence>
<protein>
    <submittedName>
        <fullName evidence="2">Metal-dependent hydrolase</fullName>
    </submittedName>
</protein>
<dbReference type="Proteomes" id="UP000324479">
    <property type="component" value="Unassembled WGS sequence"/>
</dbReference>
<proteinExistence type="inferred from homology"/>